<feature type="region of interest" description="Disordered" evidence="1">
    <location>
        <begin position="1"/>
        <end position="20"/>
    </location>
</feature>
<gene>
    <name evidence="2" type="ORF">LCGC14_2458730</name>
</gene>
<comment type="caution">
    <text evidence="2">The sequence shown here is derived from an EMBL/GenBank/DDBJ whole genome shotgun (WGS) entry which is preliminary data.</text>
</comment>
<proteinExistence type="predicted"/>
<name>A0A0F9BDU3_9ZZZZ</name>
<feature type="compositionally biased region" description="Low complexity" evidence="1">
    <location>
        <begin position="1"/>
        <end position="16"/>
    </location>
</feature>
<dbReference type="AlphaFoldDB" id="A0A0F9BDU3"/>
<protein>
    <recommendedName>
        <fullName evidence="3">DUF3987 domain-containing protein</fullName>
    </recommendedName>
</protein>
<accession>A0A0F9BDU3</accession>
<dbReference type="EMBL" id="LAZR01038226">
    <property type="protein sequence ID" value="KKL20109.1"/>
    <property type="molecule type" value="Genomic_DNA"/>
</dbReference>
<reference evidence="2" key="1">
    <citation type="journal article" date="2015" name="Nature">
        <title>Complex archaea that bridge the gap between prokaryotes and eukaryotes.</title>
        <authorList>
            <person name="Spang A."/>
            <person name="Saw J.H."/>
            <person name="Jorgensen S.L."/>
            <person name="Zaremba-Niedzwiedzka K."/>
            <person name="Martijn J."/>
            <person name="Lind A.E."/>
            <person name="van Eijk R."/>
            <person name="Schleper C."/>
            <person name="Guy L."/>
            <person name="Ettema T.J."/>
        </authorList>
    </citation>
    <scope>NUCLEOTIDE SEQUENCE</scope>
</reference>
<evidence type="ECO:0000313" key="2">
    <source>
        <dbReference type="EMBL" id="KKL20109.1"/>
    </source>
</evidence>
<feature type="non-terminal residue" evidence="2">
    <location>
        <position position="135"/>
    </location>
</feature>
<evidence type="ECO:0000256" key="1">
    <source>
        <dbReference type="SAM" id="MobiDB-lite"/>
    </source>
</evidence>
<sequence>MANNGRKNGTARRNGNGRNGRRVEDWLTGYLEYTGDQESPSLFHLWVGLSVIASALGREVWINRGYYTLFPNMYVVLIGASARVRKTSAIRIGYELFREALPNNTLISQKITPEALISIFVDQYKEKKVSGGTIV</sequence>
<evidence type="ECO:0008006" key="3">
    <source>
        <dbReference type="Google" id="ProtNLM"/>
    </source>
</evidence>
<organism evidence="2">
    <name type="scientific">marine sediment metagenome</name>
    <dbReference type="NCBI Taxonomy" id="412755"/>
    <lineage>
        <taxon>unclassified sequences</taxon>
        <taxon>metagenomes</taxon>
        <taxon>ecological metagenomes</taxon>
    </lineage>
</organism>